<evidence type="ECO:0000256" key="5">
    <source>
        <dbReference type="ARBA" id="ARBA00023136"/>
    </source>
</evidence>
<evidence type="ECO:0000256" key="1">
    <source>
        <dbReference type="ARBA" id="ARBA00004141"/>
    </source>
</evidence>
<keyword evidence="4 6" id="KW-1133">Transmembrane helix</keyword>
<evidence type="ECO:0000256" key="3">
    <source>
        <dbReference type="ARBA" id="ARBA00022692"/>
    </source>
</evidence>
<dbReference type="EMBL" id="JASDAP010000003">
    <property type="protein sequence ID" value="KAK1905677.1"/>
    <property type="molecule type" value="Genomic_DNA"/>
</dbReference>
<reference evidence="7" key="1">
    <citation type="submission" date="2023-04" db="EMBL/GenBank/DDBJ databases">
        <title>Chromosome-level genome of Chaenocephalus aceratus.</title>
        <authorList>
            <person name="Park H."/>
        </authorList>
    </citation>
    <scope>NUCLEOTIDE SEQUENCE</scope>
    <source>
        <strain evidence="7">DE</strain>
        <tissue evidence="7">Muscle</tissue>
    </source>
</reference>
<proteinExistence type="inferred from homology"/>
<comment type="caution">
    <text evidence="7">The sequence shown here is derived from an EMBL/GenBank/DDBJ whole genome shotgun (WGS) entry which is preliminary data.</text>
</comment>
<organism evidence="7 8">
    <name type="scientific">Dissostichus eleginoides</name>
    <name type="common">Patagonian toothfish</name>
    <name type="synonym">Dissostichus amissus</name>
    <dbReference type="NCBI Taxonomy" id="100907"/>
    <lineage>
        <taxon>Eukaryota</taxon>
        <taxon>Metazoa</taxon>
        <taxon>Chordata</taxon>
        <taxon>Craniata</taxon>
        <taxon>Vertebrata</taxon>
        <taxon>Euteleostomi</taxon>
        <taxon>Actinopterygii</taxon>
        <taxon>Neopterygii</taxon>
        <taxon>Teleostei</taxon>
        <taxon>Neoteleostei</taxon>
        <taxon>Acanthomorphata</taxon>
        <taxon>Eupercaria</taxon>
        <taxon>Perciformes</taxon>
        <taxon>Notothenioidei</taxon>
        <taxon>Nototheniidae</taxon>
        <taxon>Dissostichus</taxon>
    </lineage>
</organism>
<protein>
    <submittedName>
        <fullName evidence="7">Transmembrane protein 229B</fullName>
    </submittedName>
</protein>
<feature type="transmembrane region" description="Helical" evidence="6">
    <location>
        <begin position="91"/>
        <end position="110"/>
    </location>
</feature>
<keyword evidence="3 6" id="KW-0812">Transmembrane</keyword>
<dbReference type="PANTHER" id="PTHR31746:SF3">
    <property type="entry name" value="TRANSMEMBRANE PROTEIN 229B"/>
    <property type="match status" value="1"/>
</dbReference>
<dbReference type="Pfam" id="PF06541">
    <property type="entry name" value="ABC_trans_CmpB"/>
    <property type="match status" value="1"/>
</dbReference>
<evidence type="ECO:0000256" key="4">
    <source>
        <dbReference type="ARBA" id="ARBA00022989"/>
    </source>
</evidence>
<accession>A0AAD9FK25</accession>
<dbReference type="AlphaFoldDB" id="A0AAD9FK25"/>
<gene>
    <name evidence="7" type="ORF">KUDE01_012856</name>
</gene>
<name>A0AAD9FK25_DISEL</name>
<sequence>MSDVSYYYILKDCIFADGEILPPIFAIAEIPQVRSVKKRSGFEDEAPPHGSLPGRPLSAVARLYVYALHGCLCEVAFTAVWDWCSTADRRLAGHSSLWALPMYAIAIYLIESLRERLLARHLPLPLRLAAYTMFIYLWEFSWGVGLSLLGACPWDYSGFRYNLGGLVTLEYAVPWTVAAFMAEQHVIRNTLRIRLLN</sequence>
<dbReference type="InterPro" id="IPR010540">
    <property type="entry name" value="CmpB_TMEM229"/>
</dbReference>
<comment type="similarity">
    <text evidence="2">Belongs to the TMEM229 family.</text>
</comment>
<keyword evidence="5 6" id="KW-0472">Membrane</keyword>
<evidence type="ECO:0000313" key="8">
    <source>
        <dbReference type="Proteomes" id="UP001228049"/>
    </source>
</evidence>
<evidence type="ECO:0000313" key="7">
    <source>
        <dbReference type="EMBL" id="KAK1905677.1"/>
    </source>
</evidence>
<evidence type="ECO:0000256" key="2">
    <source>
        <dbReference type="ARBA" id="ARBA00006371"/>
    </source>
</evidence>
<dbReference type="Proteomes" id="UP001228049">
    <property type="component" value="Unassembled WGS sequence"/>
</dbReference>
<feature type="transmembrane region" description="Helical" evidence="6">
    <location>
        <begin position="130"/>
        <end position="152"/>
    </location>
</feature>
<dbReference type="PANTHER" id="PTHR31746">
    <property type="entry name" value="TRANSMEMBRANE PROTEIN 229 FAMILY MEMBER"/>
    <property type="match status" value="1"/>
</dbReference>
<dbReference type="GO" id="GO:0016020">
    <property type="term" value="C:membrane"/>
    <property type="evidence" value="ECO:0007669"/>
    <property type="project" value="UniProtKB-SubCell"/>
</dbReference>
<keyword evidence="8" id="KW-1185">Reference proteome</keyword>
<evidence type="ECO:0000256" key="6">
    <source>
        <dbReference type="SAM" id="Phobius"/>
    </source>
</evidence>
<comment type="subcellular location">
    <subcellularLocation>
        <location evidence="1">Membrane</location>
        <topology evidence="1">Multi-pass membrane protein</topology>
    </subcellularLocation>
</comment>